<comment type="caution">
    <text evidence="1">The sequence shown here is derived from an EMBL/GenBank/DDBJ whole genome shotgun (WGS) entry which is preliminary data.</text>
</comment>
<accession>A0ABR2HB96</accession>
<name>A0ABR2HB96_9EUKA</name>
<dbReference type="Proteomes" id="UP001470230">
    <property type="component" value="Unassembled WGS sequence"/>
</dbReference>
<reference evidence="1 2" key="1">
    <citation type="submission" date="2024-04" db="EMBL/GenBank/DDBJ databases">
        <title>Tritrichomonas musculus Genome.</title>
        <authorList>
            <person name="Alves-Ferreira E."/>
            <person name="Grigg M."/>
            <person name="Lorenzi H."/>
            <person name="Galac M."/>
        </authorList>
    </citation>
    <scope>NUCLEOTIDE SEQUENCE [LARGE SCALE GENOMIC DNA]</scope>
    <source>
        <strain evidence="1 2">EAF2021</strain>
    </source>
</reference>
<protein>
    <submittedName>
        <fullName evidence="1">Uncharacterized protein</fullName>
    </submittedName>
</protein>
<organism evidence="1 2">
    <name type="scientific">Tritrichomonas musculus</name>
    <dbReference type="NCBI Taxonomy" id="1915356"/>
    <lineage>
        <taxon>Eukaryota</taxon>
        <taxon>Metamonada</taxon>
        <taxon>Parabasalia</taxon>
        <taxon>Tritrichomonadida</taxon>
        <taxon>Tritrichomonadidae</taxon>
        <taxon>Tritrichomonas</taxon>
    </lineage>
</organism>
<dbReference type="EMBL" id="JAPFFF010000034">
    <property type="protein sequence ID" value="KAK8843722.1"/>
    <property type="molecule type" value="Genomic_DNA"/>
</dbReference>
<proteinExistence type="predicted"/>
<gene>
    <name evidence="1" type="ORF">M9Y10_024788</name>
</gene>
<evidence type="ECO:0000313" key="1">
    <source>
        <dbReference type="EMBL" id="KAK8843722.1"/>
    </source>
</evidence>
<evidence type="ECO:0000313" key="2">
    <source>
        <dbReference type="Proteomes" id="UP001470230"/>
    </source>
</evidence>
<keyword evidence="2" id="KW-1185">Reference proteome</keyword>
<sequence>MIISSDYIFDLTVGTESPETNYIEIFDEELFPNEIDDNGKTVENNDDSLTMKSYKTFKLTFIKNNDKKADKQKKEIYICIELAKRETSEEVEMLF</sequence>